<feature type="domain" description="Reverse transcriptase Ty1/copia-type" evidence="3">
    <location>
        <begin position="194"/>
        <end position="250"/>
    </location>
</feature>
<feature type="region of interest" description="Disordered" evidence="1">
    <location>
        <begin position="28"/>
        <end position="49"/>
    </location>
</feature>
<accession>A0ABQ4WWQ7</accession>
<dbReference type="EMBL" id="BQNB010008985">
    <property type="protein sequence ID" value="GJS57130.1"/>
    <property type="molecule type" value="Genomic_DNA"/>
</dbReference>
<gene>
    <name evidence="4" type="ORF">Tco_0651914</name>
</gene>
<dbReference type="InterPro" id="IPR013103">
    <property type="entry name" value="RVT_2"/>
</dbReference>
<protein>
    <submittedName>
        <fullName evidence="4">Retrovirus-related pol polyprotein from transposon TNT 1-94</fullName>
    </submittedName>
</protein>
<dbReference type="Pfam" id="PF07727">
    <property type="entry name" value="RVT_2"/>
    <property type="match status" value="1"/>
</dbReference>
<dbReference type="Proteomes" id="UP001151760">
    <property type="component" value="Unassembled WGS sequence"/>
</dbReference>
<keyword evidence="5" id="KW-1185">Reference proteome</keyword>
<evidence type="ECO:0000256" key="1">
    <source>
        <dbReference type="SAM" id="MobiDB-lite"/>
    </source>
</evidence>
<comment type="caution">
    <text evidence="4">The sequence shown here is derived from an EMBL/GenBank/DDBJ whole genome shotgun (WGS) entry which is preliminary data.</text>
</comment>
<feature type="signal peptide" evidence="2">
    <location>
        <begin position="1"/>
        <end position="21"/>
    </location>
</feature>
<reference evidence="4" key="2">
    <citation type="submission" date="2022-01" db="EMBL/GenBank/DDBJ databases">
        <authorList>
            <person name="Yamashiro T."/>
            <person name="Shiraishi A."/>
            <person name="Satake H."/>
            <person name="Nakayama K."/>
        </authorList>
    </citation>
    <scope>NUCLEOTIDE SEQUENCE</scope>
</reference>
<evidence type="ECO:0000259" key="3">
    <source>
        <dbReference type="Pfam" id="PF07727"/>
    </source>
</evidence>
<keyword evidence="2" id="KW-0732">Signal</keyword>
<organism evidence="4 5">
    <name type="scientific">Tanacetum coccineum</name>
    <dbReference type="NCBI Taxonomy" id="301880"/>
    <lineage>
        <taxon>Eukaryota</taxon>
        <taxon>Viridiplantae</taxon>
        <taxon>Streptophyta</taxon>
        <taxon>Embryophyta</taxon>
        <taxon>Tracheophyta</taxon>
        <taxon>Spermatophyta</taxon>
        <taxon>Magnoliopsida</taxon>
        <taxon>eudicotyledons</taxon>
        <taxon>Gunneridae</taxon>
        <taxon>Pentapetalae</taxon>
        <taxon>asterids</taxon>
        <taxon>campanulids</taxon>
        <taxon>Asterales</taxon>
        <taxon>Asteraceae</taxon>
        <taxon>Asteroideae</taxon>
        <taxon>Anthemideae</taxon>
        <taxon>Anthemidinae</taxon>
        <taxon>Tanacetum</taxon>
    </lineage>
</organism>
<evidence type="ECO:0000313" key="5">
    <source>
        <dbReference type="Proteomes" id="UP001151760"/>
    </source>
</evidence>
<evidence type="ECO:0000256" key="2">
    <source>
        <dbReference type="SAM" id="SignalP"/>
    </source>
</evidence>
<proteinExistence type="predicted"/>
<sequence>MNTFNPHQVLYLLLPAPVLMHANTTGTPSSTIIDQDAPSSSTSPTTKETKDAVINQGIEEQQLGNQNAQFDNDPFINIFTQEQSFKESSSRDVIPSNLLQTNQPFNHLKKRQLQTDAMWCYFDAFLTKFKPKNCKEAMKESYCIDGMQEEIHEFDQLQVWELVPHPDHIMLINLKWLFKVKLDEFGGVLKNKARQPEGFVDQDHPNYVYRLKKALYRLKQAPRAWYDMSSKFLLSQKFSKGAVDPTLCTWKEGKDILLKYGMKSSDPVDSPMVERTKLNEDPQGIPVDPTRYRDMVGSFMYLTSNRPDLEQVENGVVELYFVRTEYQLADIFTKELARERFEFLLSHLEMQSMTLETLKCLAESEEE</sequence>
<evidence type="ECO:0000313" key="4">
    <source>
        <dbReference type="EMBL" id="GJS57130.1"/>
    </source>
</evidence>
<feature type="chain" id="PRO_5045830844" evidence="2">
    <location>
        <begin position="22"/>
        <end position="367"/>
    </location>
</feature>
<reference evidence="4" key="1">
    <citation type="journal article" date="2022" name="Int. J. Mol. Sci.">
        <title>Draft Genome of Tanacetum Coccineum: Genomic Comparison of Closely Related Tanacetum-Family Plants.</title>
        <authorList>
            <person name="Yamashiro T."/>
            <person name="Shiraishi A."/>
            <person name="Nakayama K."/>
            <person name="Satake H."/>
        </authorList>
    </citation>
    <scope>NUCLEOTIDE SEQUENCE</scope>
</reference>
<name>A0ABQ4WWQ7_9ASTR</name>